<protein>
    <submittedName>
        <fullName evidence="2">Uncharacterized protein</fullName>
    </submittedName>
</protein>
<accession>A0A484R1C7</accession>
<dbReference type="EMBL" id="CAADIE010000022">
    <property type="protein sequence ID" value="VFR44252.1"/>
    <property type="molecule type" value="Genomic_DNA"/>
</dbReference>
<sequence length="38" mass="3989">MVYSHALRVALFATHRAGKNPGANCRCAVGVFATHTGC</sequence>
<proteinExistence type="predicted"/>
<evidence type="ECO:0000313" key="1">
    <source>
        <dbReference type="EMBL" id="VFR40006.1"/>
    </source>
</evidence>
<gene>
    <name evidence="2" type="ORF">BER1_1037</name>
    <name evidence="1" type="ORF">BER2_1036</name>
</gene>
<dbReference type="AlphaFoldDB" id="A0A484R1C7"/>
<evidence type="ECO:0000313" key="2">
    <source>
        <dbReference type="EMBL" id="VFR44252.1"/>
    </source>
</evidence>
<organism evidence="2">
    <name type="scientific">plant metagenome</name>
    <dbReference type="NCBI Taxonomy" id="1297885"/>
    <lineage>
        <taxon>unclassified sequences</taxon>
        <taxon>metagenomes</taxon>
        <taxon>organismal metagenomes</taxon>
    </lineage>
</organism>
<reference evidence="2" key="1">
    <citation type="submission" date="2019-03" db="EMBL/GenBank/DDBJ databases">
        <authorList>
            <person name="Danneels B."/>
        </authorList>
    </citation>
    <scope>NUCLEOTIDE SEQUENCE</scope>
</reference>
<dbReference type="EMBL" id="CAADIH010000013">
    <property type="protein sequence ID" value="VFR40006.1"/>
    <property type="molecule type" value="Genomic_DNA"/>
</dbReference>
<name>A0A484R1C7_9ZZZZ</name>